<reference evidence="2" key="1">
    <citation type="submission" date="2022-01" db="EMBL/GenBank/DDBJ databases">
        <title>Genome Sequence Resource for Two Populations of Ditylenchus destructor, the Migratory Endoparasitic Phytonematode.</title>
        <authorList>
            <person name="Zhang H."/>
            <person name="Lin R."/>
            <person name="Xie B."/>
        </authorList>
    </citation>
    <scope>NUCLEOTIDE SEQUENCE</scope>
    <source>
        <strain evidence="2">BazhouSP</strain>
    </source>
</reference>
<keyword evidence="3" id="KW-1185">Reference proteome</keyword>
<accession>A0AAD4MTE4</accession>
<dbReference type="EMBL" id="JAKKPZ010000136">
    <property type="protein sequence ID" value="KAI1700736.1"/>
    <property type="molecule type" value="Genomic_DNA"/>
</dbReference>
<evidence type="ECO:0000313" key="2">
    <source>
        <dbReference type="EMBL" id="KAI1700736.1"/>
    </source>
</evidence>
<name>A0AAD4MTE4_9BILA</name>
<organism evidence="2 3">
    <name type="scientific">Ditylenchus destructor</name>
    <dbReference type="NCBI Taxonomy" id="166010"/>
    <lineage>
        <taxon>Eukaryota</taxon>
        <taxon>Metazoa</taxon>
        <taxon>Ecdysozoa</taxon>
        <taxon>Nematoda</taxon>
        <taxon>Chromadorea</taxon>
        <taxon>Rhabditida</taxon>
        <taxon>Tylenchina</taxon>
        <taxon>Tylenchomorpha</taxon>
        <taxon>Sphaerularioidea</taxon>
        <taxon>Anguinidae</taxon>
        <taxon>Anguininae</taxon>
        <taxon>Ditylenchus</taxon>
    </lineage>
</organism>
<sequence length="444" mass="48183">MKLILCVVAASILVSIVNSENNLQGVLTTVEDIKSEANASENLPSHNLNADAAEMKPEMESTGRVSLTKKVSDHPQLLSSQDLNSQLLFPTNLNADAAEIATDAAKIVEILNASLKNNEQQSIGENKGITEAEKDMSEEKVKFVEKSKEVITTHGAQPYHKKGTPKQKLIFVQEKLNEVTTTLEDIKTEASSSEDLPRYISVTLLSAGIVTHCHNALKYAGLLGKALDEALKVEEKAIGITNLNNLAGELRGTIQNIANNVHHANDPKNAKTLQQTAFRAVGEIITTLKDLEADLSDLNGSLKINEQQSIDGGKGITEAEKGTSKQKLIFVKEKLNEITTTLGDIKTKASPSDNLSRHITLTLKYAGLLSKALEAALQIEEKSVDIKNLRNFAGELQETIKNIGNNTGHGKHSEKAKNLQQSALRAVGEISTTLKDLEADLRKH</sequence>
<evidence type="ECO:0000313" key="3">
    <source>
        <dbReference type="Proteomes" id="UP001201812"/>
    </source>
</evidence>
<comment type="caution">
    <text evidence="2">The sequence shown here is derived from an EMBL/GenBank/DDBJ whole genome shotgun (WGS) entry which is preliminary data.</text>
</comment>
<protein>
    <submittedName>
        <fullName evidence="2">Uncharacterized protein</fullName>
    </submittedName>
</protein>
<feature type="signal peptide" evidence="1">
    <location>
        <begin position="1"/>
        <end position="19"/>
    </location>
</feature>
<evidence type="ECO:0000256" key="1">
    <source>
        <dbReference type="SAM" id="SignalP"/>
    </source>
</evidence>
<keyword evidence="1" id="KW-0732">Signal</keyword>
<dbReference type="AlphaFoldDB" id="A0AAD4MTE4"/>
<proteinExistence type="predicted"/>
<dbReference type="Proteomes" id="UP001201812">
    <property type="component" value="Unassembled WGS sequence"/>
</dbReference>
<feature type="chain" id="PRO_5041933302" evidence="1">
    <location>
        <begin position="20"/>
        <end position="444"/>
    </location>
</feature>
<gene>
    <name evidence="2" type="ORF">DdX_16545</name>
</gene>